<feature type="transmembrane region" description="Helical" evidence="1">
    <location>
        <begin position="16"/>
        <end position="34"/>
    </location>
</feature>
<accession>A0A0J1H300</accession>
<dbReference type="EMBL" id="LDOT01000011">
    <property type="protein sequence ID" value="KLV06160.1"/>
    <property type="molecule type" value="Genomic_DNA"/>
</dbReference>
<comment type="caution">
    <text evidence="2">The sequence shown here is derived from an EMBL/GenBank/DDBJ whole genome shotgun (WGS) entry which is preliminary data.</text>
</comment>
<organism evidence="2 3">
    <name type="scientific">Photobacterium aquae</name>
    <dbReference type="NCBI Taxonomy" id="1195763"/>
    <lineage>
        <taxon>Bacteria</taxon>
        <taxon>Pseudomonadati</taxon>
        <taxon>Pseudomonadota</taxon>
        <taxon>Gammaproteobacteria</taxon>
        <taxon>Vibrionales</taxon>
        <taxon>Vibrionaceae</taxon>
        <taxon>Photobacterium</taxon>
    </lineage>
</organism>
<evidence type="ECO:0000313" key="2">
    <source>
        <dbReference type="EMBL" id="KLV06160.1"/>
    </source>
</evidence>
<evidence type="ECO:0008006" key="4">
    <source>
        <dbReference type="Google" id="ProtNLM"/>
    </source>
</evidence>
<gene>
    <name evidence="2" type="ORF">ABT56_08920</name>
</gene>
<keyword evidence="1" id="KW-1133">Transmembrane helix</keyword>
<keyword evidence="3" id="KW-1185">Reference proteome</keyword>
<evidence type="ECO:0000256" key="1">
    <source>
        <dbReference type="SAM" id="Phobius"/>
    </source>
</evidence>
<keyword evidence="1" id="KW-0472">Membrane</keyword>
<proteinExistence type="predicted"/>
<keyword evidence="1" id="KW-0812">Transmembrane</keyword>
<dbReference type="STRING" id="1195763.ABT56_08920"/>
<dbReference type="Proteomes" id="UP000036097">
    <property type="component" value="Unassembled WGS sequence"/>
</dbReference>
<protein>
    <recommendedName>
        <fullName evidence="4">MSHA biogenesis protein MshF</fullName>
    </recommendedName>
</protein>
<dbReference type="RefSeq" id="WP_047878535.1">
    <property type="nucleotide sequence ID" value="NZ_LDOT01000011.1"/>
</dbReference>
<dbReference type="AlphaFoldDB" id="A0A0J1H300"/>
<name>A0A0J1H300_9GAMM</name>
<dbReference type="OrthoDB" id="5918883at2"/>
<sequence length="162" mass="19224">MSRGAFEYNLRRRQVYFLYGAVALLLVAVLLVEWHKVYREAEKVQLQTMANTIIHSASALRQQWELEGHPKQSETDGIHYGHTQRGWPIIRIRQEIDCPLTWQLLSSRENVPEYLRVVEKKISNTEPYNSCFYEVSPGKWLEIFYENETIYSNVFLTHHPRK</sequence>
<reference evidence="2 3" key="1">
    <citation type="submission" date="2015-05" db="EMBL/GenBank/DDBJ databases">
        <title>Photobacterium galathea sp. nov.</title>
        <authorList>
            <person name="Machado H."/>
            <person name="Gram L."/>
        </authorList>
    </citation>
    <scope>NUCLEOTIDE SEQUENCE [LARGE SCALE GENOMIC DNA]</scope>
    <source>
        <strain evidence="2 3">CGMCC 1.12159</strain>
    </source>
</reference>
<dbReference type="PATRIC" id="fig|1195763.3.peg.1895"/>
<evidence type="ECO:0000313" key="3">
    <source>
        <dbReference type="Proteomes" id="UP000036097"/>
    </source>
</evidence>